<dbReference type="EMBL" id="JAINUG010000035">
    <property type="protein sequence ID" value="KAJ8408315.1"/>
    <property type="molecule type" value="Genomic_DNA"/>
</dbReference>
<comment type="caution">
    <text evidence="2">The sequence shown here is derived from an EMBL/GenBank/DDBJ whole genome shotgun (WGS) entry which is preliminary data.</text>
</comment>
<gene>
    <name evidence="2" type="ORF">AAFF_G00257290</name>
</gene>
<accession>A0AAD7WTE1</accession>
<keyword evidence="3" id="KW-1185">Reference proteome</keyword>
<dbReference type="AlphaFoldDB" id="A0AAD7WTE1"/>
<feature type="compositionally biased region" description="Basic and acidic residues" evidence="1">
    <location>
        <begin position="47"/>
        <end position="57"/>
    </location>
</feature>
<reference evidence="2" key="1">
    <citation type="journal article" date="2023" name="Science">
        <title>Genome structures resolve the early diversification of teleost fishes.</title>
        <authorList>
            <person name="Parey E."/>
            <person name="Louis A."/>
            <person name="Montfort J."/>
            <person name="Bouchez O."/>
            <person name="Roques C."/>
            <person name="Iampietro C."/>
            <person name="Lluch J."/>
            <person name="Castinel A."/>
            <person name="Donnadieu C."/>
            <person name="Desvignes T."/>
            <person name="Floi Bucao C."/>
            <person name="Jouanno E."/>
            <person name="Wen M."/>
            <person name="Mejri S."/>
            <person name="Dirks R."/>
            <person name="Jansen H."/>
            <person name="Henkel C."/>
            <person name="Chen W.J."/>
            <person name="Zahm M."/>
            <person name="Cabau C."/>
            <person name="Klopp C."/>
            <person name="Thompson A.W."/>
            <person name="Robinson-Rechavi M."/>
            <person name="Braasch I."/>
            <person name="Lecointre G."/>
            <person name="Bobe J."/>
            <person name="Postlethwait J.H."/>
            <person name="Berthelot C."/>
            <person name="Roest Crollius H."/>
            <person name="Guiguen Y."/>
        </authorList>
    </citation>
    <scope>NUCLEOTIDE SEQUENCE</scope>
    <source>
        <strain evidence="2">NC1722</strain>
    </source>
</reference>
<feature type="region of interest" description="Disordered" evidence="1">
    <location>
        <begin position="1"/>
        <end position="57"/>
    </location>
</feature>
<dbReference type="Proteomes" id="UP001221898">
    <property type="component" value="Unassembled WGS sequence"/>
</dbReference>
<evidence type="ECO:0000313" key="2">
    <source>
        <dbReference type="EMBL" id="KAJ8408315.1"/>
    </source>
</evidence>
<feature type="compositionally biased region" description="Basic and acidic residues" evidence="1">
    <location>
        <begin position="126"/>
        <end position="141"/>
    </location>
</feature>
<proteinExistence type="predicted"/>
<feature type="region of interest" description="Disordered" evidence="1">
    <location>
        <begin position="114"/>
        <end position="147"/>
    </location>
</feature>
<sequence length="147" mass="16643">MEAQSTSVPENKGSQESEEDASPGGFTEPGAPSQTSNPSPELECETGETKVREEERTLTDHLNKRLLSSFLEKLNQRDLALPGIQRLDCAVAGEEDSNRAVEECVRWSVRKQRDAKHKHKQALKSSGHERKWRINKDKASTDKYYFQ</sequence>
<protein>
    <submittedName>
        <fullName evidence="2">Uncharacterized protein</fullName>
    </submittedName>
</protein>
<feature type="compositionally biased region" description="Polar residues" evidence="1">
    <location>
        <begin position="1"/>
        <end position="14"/>
    </location>
</feature>
<evidence type="ECO:0000256" key="1">
    <source>
        <dbReference type="SAM" id="MobiDB-lite"/>
    </source>
</evidence>
<evidence type="ECO:0000313" key="3">
    <source>
        <dbReference type="Proteomes" id="UP001221898"/>
    </source>
</evidence>
<name>A0AAD7WTE1_9TELE</name>
<organism evidence="2 3">
    <name type="scientific">Aldrovandia affinis</name>
    <dbReference type="NCBI Taxonomy" id="143900"/>
    <lineage>
        <taxon>Eukaryota</taxon>
        <taxon>Metazoa</taxon>
        <taxon>Chordata</taxon>
        <taxon>Craniata</taxon>
        <taxon>Vertebrata</taxon>
        <taxon>Euteleostomi</taxon>
        <taxon>Actinopterygii</taxon>
        <taxon>Neopterygii</taxon>
        <taxon>Teleostei</taxon>
        <taxon>Notacanthiformes</taxon>
        <taxon>Halosauridae</taxon>
        <taxon>Aldrovandia</taxon>
    </lineage>
</organism>